<evidence type="ECO:0000256" key="2">
    <source>
        <dbReference type="ARBA" id="ARBA00023125"/>
    </source>
</evidence>
<evidence type="ECO:0000259" key="4">
    <source>
        <dbReference type="PROSITE" id="PS50043"/>
    </source>
</evidence>
<dbReference type="InterPro" id="IPR016032">
    <property type="entry name" value="Sig_transdc_resp-reg_C-effctor"/>
</dbReference>
<protein>
    <submittedName>
        <fullName evidence="5">Transcriptional regulator, LuxR family</fullName>
    </submittedName>
</protein>
<evidence type="ECO:0000256" key="1">
    <source>
        <dbReference type="ARBA" id="ARBA00023015"/>
    </source>
</evidence>
<dbReference type="GO" id="GO:0006355">
    <property type="term" value="P:regulation of DNA-templated transcription"/>
    <property type="evidence" value="ECO:0007669"/>
    <property type="project" value="InterPro"/>
</dbReference>
<dbReference type="PROSITE" id="PS50043">
    <property type="entry name" value="HTH_LUXR_2"/>
    <property type="match status" value="1"/>
</dbReference>
<organism evidence="5">
    <name type="scientific">Chelativorans sp. (strain BNC1)</name>
    <dbReference type="NCBI Taxonomy" id="266779"/>
    <lineage>
        <taxon>Bacteria</taxon>
        <taxon>Pseudomonadati</taxon>
        <taxon>Pseudomonadota</taxon>
        <taxon>Alphaproteobacteria</taxon>
        <taxon>Hyphomicrobiales</taxon>
        <taxon>Phyllobacteriaceae</taxon>
        <taxon>Chelativorans</taxon>
    </lineage>
</organism>
<dbReference type="AlphaFoldDB" id="Q11FI4"/>
<dbReference type="SUPFAM" id="SSF46894">
    <property type="entry name" value="C-terminal effector domain of the bipartite response regulators"/>
    <property type="match status" value="1"/>
</dbReference>
<evidence type="ECO:0000313" key="5">
    <source>
        <dbReference type="EMBL" id="ABG63841.1"/>
    </source>
</evidence>
<dbReference type="InterPro" id="IPR011990">
    <property type="entry name" value="TPR-like_helical_dom_sf"/>
</dbReference>
<dbReference type="Gene3D" id="1.10.10.10">
    <property type="entry name" value="Winged helix-like DNA-binding domain superfamily/Winged helix DNA-binding domain"/>
    <property type="match status" value="1"/>
</dbReference>
<dbReference type="PANTHER" id="PTHR44688">
    <property type="entry name" value="DNA-BINDING TRANSCRIPTIONAL ACTIVATOR DEVR_DOSR"/>
    <property type="match status" value="1"/>
</dbReference>
<dbReference type="eggNOG" id="COG0457">
    <property type="taxonomic scope" value="Bacteria"/>
</dbReference>
<keyword evidence="3" id="KW-0804">Transcription</keyword>
<dbReference type="GO" id="GO:0003677">
    <property type="term" value="F:DNA binding"/>
    <property type="evidence" value="ECO:0007669"/>
    <property type="project" value="UniProtKB-KW"/>
</dbReference>
<dbReference type="EMBL" id="CP000390">
    <property type="protein sequence ID" value="ABG63841.1"/>
    <property type="molecule type" value="Genomic_DNA"/>
</dbReference>
<gene>
    <name evidence="5" type="ordered locus">Meso_2457</name>
</gene>
<dbReference type="eggNOG" id="COG2197">
    <property type="taxonomic scope" value="Bacteria"/>
</dbReference>
<name>Q11FI4_CHESB</name>
<dbReference type="PROSITE" id="PS00622">
    <property type="entry name" value="HTH_LUXR_1"/>
    <property type="match status" value="1"/>
</dbReference>
<keyword evidence="1" id="KW-0805">Transcription regulation</keyword>
<dbReference type="Pfam" id="PF00196">
    <property type="entry name" value="GerE"/>
    <property type="match status" value="1"/>
</dbReference>
<dbReference type="Gene3D" id="1.25.40.10">
    <property type="entry name" value="Tetratricopeptide repeat domain"/>
    <property type="match status" value="1"/>
</dbReference>
<evidence type="ECO:0000256" key="3">
    <source>
        <dbReference type="ARBA" id="ARBA00023163"/>
    </source>
</evidence>
<dbReference type="STRING" id="266779.Meso_2457"/>
<dbReference type="KEGG" id="mes:Meso_2457"/>
<dbReference type="SMART" id="SM00421">
    <property type="entry name" value="HTH_LUXR"/>
    <property type="match status" value="1"/>
</dbReference>
<sequence>MESSDSMPRGNLYGKPDHIALGHQAYERKAWYDAYRRLSRAGEAAPLDVEDLERLAVSAYLVGRDEDYLRVLERVHHAHLDSGNLIRAARAAFWVGLRLALRGEAGPASGWFGRAHRLLEREGKSCVEEGYLLLPLAEQQLGAKAADTALGTATRAAEIAEKFGEADLGACARHMQGRILIQQGEVEKGLALLDEAMVAVTAGELSPIMTGLIYCSVIDACQQIYAVDRARQWTNALAQWCAEQPQLVSFTGSCLVHRAEIMQMNGFWPQAIEEARRACAVTRGSELPPPGTAYYQQAEIHRLRGEFAEAEKAFRQASSRGCEPLPGLALLRLAQKRTEAAAAAIKRALGATEDRLLRAKFLPACVEIMLASGDIASAGEACRELEESADRFRTVVLQAMAGHAAGAVALSADDHQNALKALRAAFELWLQVEAPYPAARTRELMALACRGMGDEEGASLELAAAREAFQALGAAPDMARIDRLALPRNTRKGLTRRELEVLRLVTAGKPNKVIAAELFLSEKTIDRHLSNIFDKLGVSSRTAAAAWAFRQGLV</sequence>
<reference evidence="5" key="1">
    <citation type="submission" date="2006-06" db="EMBL/GenBank/DDBJ databases">
        <title>Complete sequence of chromosome of Chelativorans sp. BNC1.</title>
        <authorList>
            <consortium name="US DOE Joint Genome Institute"/>
            <person name="Copeland A."/>
            <person name="Lucas S."/>
            <person name="Lapidus A."/>
            <person name="Barry K."/>
            <person name="Detter J.C."/>
            <person name="Glavina del Rio T."/>
            <person name="Hammon N."/>
            <person name="Israni S."/>
            <person name="Dalin E."/>
            <person name="Tice H."/>
            <person name="Pitluck S."/>
            <person name="Chertkov O."/>
            <person name="Brettin T."/>
            <person name="Bruce D."/>
            <person name="Han C."/>
            <person name="Tapia R."/>
            <person name="Gilna P."/>
            <person name="Schmutz J."/>
            <person name="Larimer F."/>
            <person name="Land M."/>
            <person name="Hauser L."/>
            <person name="Kyrpides N."/>
            <person name="Mikhailova N."/>
            <person name="Richardson P."/>
        </authorList>
    </citation>
    <scope>NUCLEOTIDE SEQUENCE</scope>
    <source>
        <strain evidence="5">BNC1</strain>
    </source>
</reference>
<keyword evidence="2" id="KW-0238">DNA-binding</keyword>
<dbReference type="SUPFAM" id="SSF48452">
    <property type="entry name" value="TPR-like"/>
    <property type="match status" value="1"/>
</dbReference>
<dbReference type="HOGENOM" id="CLU_034929_0_0_5"/>
<dbReference type="PRINTS" id="PR00038">
    <property type="entry name" value="HTHLUXR"/>
</dbReference>
<feature type="domain" description="HTH luxR-type" evidence="4">
    <location>
        <begin position="487"/>
        <end position="552"/>
    </location>
</feature>
<dbReference type="InterPro" id="IPR036388">
    <property type="entry name" value="WH-like_DNA-bd_sf"/>
</dbReference>
<proteinExistence type="predicted"/>
<dbReference type="PANTHER" id="PTHR44688:SF16">
    <property type="entry name" value="DNA-BINDING TRANSCRIPTIONAL ACTIVATOR DEVR_DOSR"/>
    <property type="match status" value="1"/>
</dbReference>
<dbReference type="CDD" id="cd06170">
    <property type="entry name" value="LuxR_C_like"/>
    <property type="match status" value="1"/>
</dbReference>
<accession>Q11FI4</accession>
<dbReference type="InterPro" id="IPR000792">
    <property type="entry name" value="Tscrpt_reg_LuxR_C"/>
</dbReference>